<evidence type="ECO:0000313" key="3">
    <source>
        <dbReference type="Proteomes" id="UP000228495"/>
    </source>
</evidence>
<dbReference type="AlphaFoldDB" id="A0A2H0BFC0"/>
<keyword evidence="1" id="KW-0472">Membrane</keyword>
<keyword evidence="1" id="KW-1133">Transmembrane helix</keyword>
<comment type="caution">
    <text evidence="2">The sequence shown here is derived from an EMBL/GenBank/DDBJ whole genome shotgun (WGS) entry which is preliminary data.</text>
</comment>
<gene>
    <name evidence="2" type="ORF">COX05_03480</name>
</gene>
<sequence length="108" mass="11973">MTFEHYHRLHIKPLFTLERLTYILRGIGIGAIVIGLTGLLVASYPIITSELSYELNARNGPTPTPYQGSFAEVLLIAPELSVIPVNTTNSIIIERIDVNTPIVWDVTV</sequence>
<protein>
    <submittedName>
        <fullName evidence="2">Uncharacterized protein</fullName>
    </submittedName>
</protein>
<organism evidence="2 3">
    <name type="scientific">candidate division WWE3 bacterium CG22_combo_CG10-13_8_21_14_all_39_12</name>
    <dbReference type="NCBI Taxonomy" id="1975094"/>
    <lineage>
        <taxon>Bacteria</taxon>
        <taxon>Katanobacteria</taxon>
    </lineage>
</organism>
<evidence type="ECO:0000313" key="2">
    <source>
        <dbReference type="EMBL" id="PIP56363.1"/>
    </source>
</evidence>
<dbReference type="EMBL" id="PCSU01000059">
    <property type="protein sequence ID" value="PIP56363.1"/>
    <property type="molecule type" value="Genomic_DNA"/>
</dbReference>
<keyword evidence="1" id="KW-0812">Transmembrane</keyword>
<dbReference type="Proteomes" id="UP000228495">
    <property type="component" value="Unassembled WGS sequence"/>
</dbReference>
<accession>A0A2H0BFC0</accession>
<proteinExistence type="predicted"/>
<feature type="transmembrane region" description="Helical" evidence="1">
    <location>
        <begin position="22"/>
        <end position="47"/>
    </location>
</feature>
<evidence type="ECO:0000256" key="1">
    <source>
        <dbReference type="SAM" id="Phobius"/>
    </source>
</evidence>
<name>A0A2H0BFC0_UNCKA</name>
<reference evidence="2 3" key="1">
    <citation type="submission" date="2017-09" db="EMBL/GenBank/DDBJ databases">
        <title>Depth-based differentiation of microbial function through sediment-hosted aquifers and enrichment of novel symbionts in the deep terrestrial subsurface.</title>
        <authorList>
            <person name="Probst A.J."/>
            <person name="Ladd B."/>
            <person name="Jarett J.K."/>
            <person name="Geller-Mcgrath D.E."/>
            <person name="Sieber C.M."/>
            <person name="Emerson J.B."/>
            <person name="Anantharaman K."/>
            <person name="Thomas B.C."/>
            <person name="Malmstrom R."/>
            <person name="Stieglmeier M."/>
            <person name="Klingl A."/>
            <person name="Woyke T."/>
            <person name="Ryan C.M."/>
            <person name="Banfield J.F."/>
        </authorList>
    </citation>
    <scope>NUCLEOTIDE SEQUENCE [LARGE SCALE GENOMIC DNA]</scope>
    <source>
        <strain evidence="2">CG22_combo_CG10-13_8_21_14_all_39_12</strain>
    </source>
</reference>
<feature type="non-terminal residue" evidence="2">
    <location>
        <position position="108"/>
    </location>
</feature>